<feature type="compositionally biased region" description="Polar residues" evidence="1">
    <location>
        <begin position="218"/>
        <end position="228"/>
    </location>
</feature>
<feature type="region of interest" description="Disordered" evidence="1">
    <location>
        <begin position="655"/>
        <end position="677"/>
    </location>
</feature>
<dbReference type="EMBL" id="JAKELL010000100">
    <property type="protein sequence ID" value="KAH8982378.1"/>
    <property type="molecule type" value="Genomic_DNA"/>
</dbReference>
<feature type="compositionally biased region" description="Low complexity" evidence="1">
    <location>
        <begin position="402"/>
        <end position="414"/>
    </location>
</feature>
<feature type="region of interest" description="Disordered" evidence="1">
    <location>
        <begin position="466"/>
        <end position="604"/>
    </location>
</feature>
<accession>A0AAD4Q940</accession>
<protein>
    <submittedName>
        <fullName evidence="2">Uncharacterized protein</fullName>
    </submittedName>
</protein>
<organism evidence="2 3">
    <name type="scientific">Lactarius akahatsu</name>
    <dbReference type="NCBI Taxonomy" id="416441"/>
    <lineage>
        <taxon>Eukaryota</taxon>
        <taxon>Fungi</taxon>
        <taxon>Dikarya</taxon>
        <taxon>Basidiomycota</taxon>
        <taxon>Agaricomycotina</taxon>
        <taxon>Agaricomycetes</taxon>
        <taxon>Russulales</taxon>
        <taxon>Russulaceae</taxon>
        <taxon>Lactarius</taxon>
    </lineage>
</organism>
<feature type="compositionally biased region" description="Polar residues" evidence="1">
    <location>
        <begin position="361"/>
        <end position="396"/>
    </location>
</feature>
<keyword evidence="3" id="KW-1185">Reference proteome</keyword>
<evidence type="ECO:0000256" key="1">
    <source>
        <dbReference type="SAM" id="MobiDB-lite"/>
    </source>
</evidence>
<dbReference type="AlphaFoldDB" id="A0AAD4Q940"/>
<feature type="compositionally biased region" description="Basic and acidic residues" evidence="1">
    <location>
        <begin position="489"/>
        <end position="506"/>
    </location>
</feature>
<sequence>MARYADVIPAARTHPTRQDTQAILSYYQSSLADQPYMGDQETEQLDELSLSHGVDFSPLSSFANGTHTKDDDLGSTAKHRRKHNISNSTDNSTHNRKAAIVPLEVLRTHEEQEHLPASAASIATTTLPLAGRKLVVEAQLAASALVPPPDSNLVPLHDIPFSSLTPSLLPTVSPTAPSLVRSPSSAQAEHPRKARTTSSHSKSSSRDIGIVGTRRESTPTARSPSPQISVSADTSESDSSAQHIPSDVSHAPPAAMSASVEPMHSVSPVMNGLTGYQPRSAPSLITSTSRHQGISTPEQGQASPSSATSMSVAPSSYLFYQPGLHSKAGPLPPPPRAMFDIDFSAPPPPRPPRLRSPSPLTSKRGSGESTTPTSVTLRLSSKTSVTSIHHQIQISTTPPPNNESSSSEGSVYSPEPEPVQPSTDVAVHHTREGAFPPSTILVVPPERQQSLPENTIRLVAELSSKDQLPDLPTDSPDAVPPVITQPANNDRDPTTARPPELRRERSWVSSSNNSISSESGRHAFEDARFDVPQDSDGSPPSIREIAPEEGPSSSPRRGVLTNLKRYSSLPRTPSTRSPRSTRMSILTRSSSPESLSRPRIRARSPDAMRFKDVLAKKTSLERAIGYANKINELAMYDCGLGDWVGSMKERGNSRTRLVSSLPPHPSETLLVPRPRHTSRASISSEMTFPLRADAYIATDLSPRDIDTLPSPNVPPPALPYPALAGVQPTINFRHSTMIGSPLSYAAPLSAAGSKATGGFFASLGRNTSTRKDSNHVHHKPSISHARLTKPSPATTAPNPRPVQITSAPSVPGGPRALPSRMQRSRTLMLAPSPPSSESTSPSPPMRRRSNTLKRPSFFGRSPGPSPDLDTASASTEFTQQVEKLGELLPHADKDVLAGYLRRAGQDILAIGQYLEDEKNGSLRRD</sequence>
<feature type="compositionally biased region" description="Low complexity" evidence="1">
    <location>
        <begin position="565"/>
        <end position="597"/>
    </location>
</feature>
<name>A0AAD4Q940_9AGAM</name>
<feature type="region of interest" description="Disordered" evidence="1">
    <location>
        <begin position="172"/>
        <end position="310"/>
    </location>
</feature>
<feature type="compositionally biased region" description="Low complexity" evidence="1">
    <location>
        <begin position="229"/>
        <end position="241"/>
    </location>
</feature>
<feature type="compositionally biased region" description="Polar residues" evidence="1">
    <location>
        <begin position="791"/>
        <end position="808"/>
    </location>
</feature>
<feature type="compositionally biased region" description="Low complexity" evidence="1">
    <location>
        <begin position="507"/>
        <end position="518"/>
    </location>
</feature>
<dbReference type="Proteomes" id="UP001201163">
    <property type="component" value="Unassembled WGS sequence"/>
</dbReference>
<feature type="region of interest" description="Disordered" evidence="1">
    <location>
        <begin position="59"/>
        <end position="95"/>
    </location>
</feature>
<comment type="caution">
    <text evidence="2">The sequence shown here is derived from an EMBL/GenBank/DDBJ whole genome shotgun (WGS) entry which is preliminary data.</text>
</comment>
<evidence type="ECO:0000313" key="3">
    <source>
        <dbReference type="Proteomes" id="UP001201163"/>
    </source>
</evidence>
<reference evidence="2" key="1">
    <citation type="submission" date="2022-01" db="EMBL/GenBank/DDBJ databases">
        <title>Comparative genomics reveals a dynamic genome evolution in the ectomycorrhizal milk-cap (Lactarius) mushrooms.</title>
        <authorList>
            <consortium name="DOE Joint Genome Institute"/>
            <person name="Lebreton A."/>
            <person name="Tang N."/>
            <person name="Kuo A."/>
            <person name="LaButti K."/>
            <person name="Drula E."/>
            <person name="Barry K."/>
            <person name="Clum A."/>
            <person name="Lipzen A."/>
            <person name="Mousain D."/>
            <person name="Ng V."/>
            <person name="Wang R."/>
            <person name="Wang X."/>
            <person name="Dai Y."/>
            <person name="Henrissat B."/>
            <person name="Grigoriev I.V."/>
            <person name="Guerin-Laguette A."/>
            <person name="Yu F."/>
            <person name="Martin F.M."/>
        </authorList>
    </citation>
    <scope>NUCLEOTIDE SEQUENCE</scope>
    <source>
        <strain evidence="2">QP</strain>
    </source>
</reference>
<evidence type="ECO:0000313" key="2">
    <source>
        <dbReference type="EMBL" id="KAH8982378.1"/>
    </source>
</evidence>
<feature type="region of interest" description="Disordered" evidence="1">
    <location>
        <begin position="766"/>
        <end position="874"/>
    </location>
</feature>
<gene>
    <name evidence="2" type="ORF">EDB92DRAFT_121503</name>
</gene>
<feature type="region of interest" description="Disordered" evidence="1">
    <location>
        <begin position="328"/>
        <end position="424"/>
    </location>
</feature>
<proteinExistence type="predicted"/>
<feature type="compositionally biased region" description="Polar residues" evidence="1">
    <location>
        <begin position="283"/>
        <end position="301"/>
    </location>
</feature>
<feature type="compositionally biased region" description="Basic and acidic residues" evidence="1">
    <location>
        <begin position="519"/>
        <end position="531"/>
    </location>
</feature>